<dbReference type="PANTHER" id="PTHR39555:SF1">
    <property type="entry name" value="TYPE IV PILUS INNER MEMBRANE COMPONENT PILO"/>
    <property type="match status" value="1"/>
</dbReference>
<dbReference type="Gene3D" id="3.30.70.60">
    <property type="match status" value="1"/>
</dbReference>
<name>A0A6J7IAU4_9ZZZZ</name>
<dbReference type="PANTHER" id="PTHR39555">
    <property type="entry name" value="FIMBRIAL ASSEMBLY PROTEIN PILO-LIKE PROTEIN-RELATED"/>
    <property type="match status" value="1"/>
</dbReference>
<dbReference type="GO" id="GO:0043107">
    <property type="term" value="P:type IV pilus-dependent motility"/>
    <property type="evidence" value="ECO:0007669"/>
    <property type="project" value="InterPro"/>
</dbReference>
<dbReference type="EMBL" id="CAFBNB010000086">
    <property type="protein sequence ID" value="CAB4928233.1"/>
    <property type="molecule type" value="Genomic_DNA"/>
</dbReference>
<gene>
    <name evidence="1" type="ORF">UFOPK3720_00586</name>
</gene>
<sequence>MTSNRRRNSILLGTGAVIAAIAIAWLLILSPRLAQSADLQAQAESIEVMNLSQQHRLTDLTKMAKAAPTAAERVQELLSRMPQEAQLPQLFTQITKAAQAAGIPAEKISAITQAVPVPLDDPTVSATGPVADAQQSAQRANIRVAKLDVTVSVTGSLDQVQGFVKNIEELNRDFVLTGLTVANQSGGDAGADRVATLTATTFILQSKLPDLVKNVEDLLAEAKTSLATPAE</sequence>
<protein>
    <submittedName>
        <fullName evidence="1">Unannotated protein</fullName>
    </submittedName>
</protein>
<proteinExistence type="predicted"/>
<accession>A0A6J7IAU4</accession>
<evidence type="ECO:0000313" key="1">
    <source>
        <dbReference type="EMBL" id="CAB4928233.1"/>
    </source>
</evidence>
<organism evidence="1">
    <name type="scientific">freshwater metagenome</name>
    <dbReference type="NCBI Taxonomy" id="449393"/>
    <lineage>
        <taxon>unclassified sequences</taxon>
        <taxon>metagenomes</taxon>
        <taxon>ecological metagenomes</taxon>
    </lineage>
</organism>
<dbReference type="GO" id="GO:0043683">
    <property type="term" value="P:type IV pilus assembly"/>
    <property type="evidence" value="ECO:0007669"/>
    <property type="project" value="InterPro"/>
</dbReference>
<dbReference type="InterPro" id="IPR014717">
    <property type="entry name" value="Transl_elong_EF1B/ribsomal_bS6"/>
</dbReference>
<dbReference type="InterPro" id="IPR007445">
    <property type="entry name" value="PilO"/>
</dbReference>
<dbReference type="AlphaFoldDB" id="A0A6J7IAU4"/>
<reference evidence="1" key="1">
    <citation type="submission" date="2020-05" db="EMBL/GenBank/DDBJ databases">
        <authorList>
            <person name="Chiriac C."/>
            <person name="Salcher M."/>
            <person name="Ghai R."/>
            <person name="Kavagutti S V."/>
        </authorList>
    </citation>
    <scope>NUCLEOTIDE SEQUENCE</scope>
</reference>
<dbReference type="Pfam" id="PF04350">
    <property type="entry name" value="PilO"/>
    <property type="match status" value="1"/>
</dbReference>